<name>A0A6I4SXG3_9SPHN</name>
<evidence type="ECO:0000256" key="2">
    <source>
        <dbReference type="ARBA" id="ARBA00022630"/>
    </source>
</evidence>
<dbReference type="InterPro" id="IPR002938">
    <property type="entry name" value="FAD-bd"/>
</dbReference>
<feature type="domain" description="FAD-binding" evidence="4">
    <location>
        <begin position="9"/>
        <end position="367"/>
    </location>
</feature>
<keyword evidence="2" id="KW-0285">Flavoprotein</keyword>
<dbReference type="AlphaFoldDB" id="A0A6I4SXG3"/>
<dbReference type="GO" id="GO:0016709">
    <property type="term" value="F:oxidoreductase activity, acting on paired donors, with incorporation or reduction of molecular oxygen, NAD(P)H as one donor, and incorporation of one atom of oxygen"/>
    <property type="evidence" value="ECO:0007669"/>
    <property type="project" value="UniProtKB-ARBA"/>
</dbReference>
<dbReference type="Pfam" id="PF01494">
    <property type="entry name" value="FAD_binding_3"/>
    <property type="match status" value="1"/>
</dbReference>
<reference evidence="5 6" key="1">
    <citation type="submission" date="2019-12" db="EMBL/GenBank/DDBJ databases">
        <title>Genomic-based taxomic classification of the family Erythrobacteraceae.</title>
        <authorList>
            <person name="Xu L."/>
        </authorList>
    </citation>
    <scope>NUCLEOTIDE SEQUENCE [LARGE SCALE GENOMIC DNA]</scope>
    <source>
        <strain evidence="5 6">MCCC 1K01500</strain>
    </source>
</reference>
<evidence type="ECO:0000313" key="6">
    <source>
        <dbReference type="Proteomes" id="UP000433652"/>
    </source>
</evidence>
<keyword evidence="5" id="KW-0503">Monooxygenase</keyword>
<dbReference type="Gene3D" id="3.30.9.10">
    <property type="entry name" value="D-Amino Acid Oxidase, subunit A, domain 2"/>
    <property type="match status" value="1"/>
</dbReference>
<evidence type="ECO:0000256" key="1">
    <source>
        <dbReference type="ARBA" id="ARBA00001974"/>
    </source>
</evidence>
<dbReference type="InterPro" id="IPR050641">
    <property type="entry name" value="RIFMO-like"/>
</dbReference>
<dbReference type="Gene3D" id="3.50.50.60">
    <property type="entry name" value="FAD/NAD(P)-binding domain"/>
    <property type="match status" value="1"/>
</dbReference>
<dbReference type="PANTHER" id="PTHR43004">
    <property type="entry name" value="TRK SYSTEM POTASSIUM UPTAKE PROTEIN"/>
    <property type="match status" value="1"/>
</dbReference>
<comment type="cofactor">
    <cofactor evidence="1">
        <name>FAD</name>
        <dbReference type="ChEBI" id="CHEBI:57692"/>
    </cofactor>
</comment>
<comment type="caution">
    <text evidence="5">The sequence shown here is derived from an EMBL/GenBank/DDBJ whole genome shotgun (WGS) entry which is preliminary data.</text>
</comment>
<proteinExistence type="predicted"/>
<dbReference type="RefSeq" id="WP_159795065.1">
    <property type="nucleotide sequence ID" value="NZ_WTYM01000043.1"/>
</dbReference>
<dbReference type="GO" id="GO:0071949">
    <property type="term" value="F:FAD binding"/>
    <property type="evidence" value="ECO:0007669"/>
    <property type="project" value="InterPro"/>
</dbReference>
<dbReference type="Gene3D" id="3.40.30.120">
    <property type="match status" value="1"/>
</dbReference>
<sequence>MGEYAELDCPALVVGGSLVGLSAACFLAVQGVRPLVIEKHAGTSIHPRAGYFHIGTMEAYRRIGLEAAISEASRAQFGPDGGINAVESLAGRELARHVPDINAGVAPYSPCRRFFMTQQSLEPLLHDRAAELGARLRYRTELVGFEDRGDQLFAEVRDLENGEVNRIRTRYMIAADGNRSPVRAALGIGVSGPGWLSDSITIYFRADCRPWLEGRQLGVIYVVNADQRGFFRFEAGGTRGFLAVNTLGDLSLPDAKDVSGDLSPKRCMALVRSAVGVPDLAVELEDVATWKAEAVCAEAYRKGRVFLAGDAAHVVPPTGGFGGNTGVQDAANLAWKLAMVVKGEAGAALLDSYEAERRPVGQLTVEQAHARYIRRVVPEEITADTPEMRDELTMEIGQYYRSGAVIGGRGEDEPACMHPDATQGHPGSRIPHAWLEDGRSTADLAAAGLTLLLGQDAGSDCTLPQVRLPVDAATACGLGPGDALIARPDGFVAWRGPASDAVAALRSVIAP</sequence>
<dbReference type="SUPFAM" id="SSF51905">
    <property type="entry name" value="FAD/NAD(P)-binding domain"/>
    <property type="match status" value="1"/>
</dbReference>
<dbReference type="PRINTS" id="PR00420">
    <property type="entry name" value="RNGMNOXGNASE"/>
</dbReference>
<evidence type="ECO:0000313" key="5">
    <source>
        <dbReference type="EMBL" id="MXO60029.1"/>
    </source>
</evidence>
<dbReference type="EMBL" id="WTYM01000043">
    <property type="protein sequence ID" value="MXO60029.1"/>
    <property type="molecule type" value="Genomic_DNA"/>
</dbReference>
<keyword evidence="3" id="KW-0274">FAD</keyword>
<keyword evidence="6" id="KW-1185">Reference proteome</keyword>
<gene>
    <name evidence="5" type="ORF">GRI89_10810</name>
</gene>
<dbReference type="OrthoDB" id="9791689at2"/>
<dbReference type="Pfam" id="PF21274">
    <property type="entry name" value="Rng_hyd_C"/>
    <property type="match status" value="1"/>
</dbReference>
<accession>A0A6I4SXG3</accession>
<dbReference type="PANTHER" id="PTHR43004:SF19">
    <property type="entry name" value="BINDING MONOOXYGENASE, PUTATIVE (JCVI)-RELATED"/>
    <property type="match status" value="1"/>
</dbReference>
<protein>
    <submittedName>
        <fullName evidence="5">Monooxygenase</fullName>
    </submittedName>
</protein>
<organism evidence="5 6">
    <name type="scientific">Croceibacterium salegens</name>
    <dbReference type="NCBI Taxonomy" id="1737568"/>
    <lineage>
        <taxon>Bacteria</taxon>
        <taxon>Pseudomonadati</taxon>
        <taxon>Pseudomonadota</taxon>
        <taxon>Alphaproteobacteria</taxon>
        <taxon>Sphingomonadales</taxon>
        <taxon>Erythrobacteraceae</taxon>
        <taxon>Croceibacterium</taxon>
    </lineage>
</organism>
<evidence type="ECO:0000256" key="3">
    <source>
        <dbReference type="ARBA" id="ARBA00022827"/>
    </source>
</evidence>
<evidence type="ECO:0000259" key="4">
    <source>
        <dbReference type="Pfam" id="PF01494"/>
    </source>
</evidence>
<dbReference type="Proteomes" id="UP000433652">
    <property type="component" value="Unassembled WGS sequence"/>
</dbReference>
<keyword evidence="5" id="KW-0560">Oxidoreductase</keyword>
<dbReference type="InterPro" id="IPR036188">
    <property type="entry name" value="FAD/NAD-bd_sf"/>
</dbReference>